<dbReference type="InterPro" id="IPR033118">
    <property type="entry name" value="EXPERA"/>
</dbReference>
<dbReference type="PROSITE" id="PS51751">
    <property type="entry name" value="EXPERA"/>
    <property type="match status" value="1"/>
</dbReference>
<reference evidence="9" key="1">
    <citation type="submission" date="2022-07" db="EMBL/GenBank/DDBJ databases">
        <title>Phylogenomic reconstructions and comparative analyses of Kickxellomycotina fungi.</title>
        <authorList>
            <person name="Reynolds N.K."/>
            <person name="Stajich J.E."/>
            <person name="Barry K."/>
            <person name="Grigoriev I.V."/>
            <person name="Crous P."/>
            <person name="Smith M.E."/>
        </authorList>
    </citation>
    <scope>NUCLEOTIDE SEQUENCE</scope>
    <source>
        <strain evidence="9">IMI 214461</strain>
    </source>
</reference>
<evidence type="ECO:0000256" key="5">
    <source>
        <dbReference type="ARBA" id="ARBA00022989"/>
    </source>
</evidence>
<proteinExistence type="inferred from homology"/>
<evidence type="ECO:0000256" key="1">
    <source>
        <dbReference type="ARBA" id="ARBA00004477"/>
    </source>
</evidence>
<accession>A0A9W8EC24</accession>
<protein>
    <recommendedName>
        <fullName evidence="7">Efficient mitochondria targeting-associated protein 19</fullName>
    </recommendedName>
</protein>
<gene>
    <name evidence="9" type="primary">TMEM97</name>
    <name evidence="9" type="ORF">H4R26_005961</name>
</gene>
<evidence type="ECO:0000256" key="7">
    <source>
        <dbReference type="PIRNR" id="PIRNR031032"/>
    </source>
</evidence>
<comment type="similarity">
    <text evidence="2">Belongs to the TMEM97/sigma-2 receptor family.</text>
</comment>
<keyword evidence="5 7" id="KW-1133">Transmembrane helix</keyword>
<dbReference type="AlphaFoldDB" id="A0A9W8EC24"/>
<dbReference type="Proteomes" id="UP001150907">
    <property type="component" value="Unassembled WGS sequence"/>
</dbReference>
<name>A0A9W8EC24_9FUNG</name>
<dbReference type="Pfam" id="PF05241">
    <property type="entry name" value="EBP"/>
    <property type="match status" value="1"/>
</dbReference>
<keyword evidence="4 7" id="KW-0256">Endoplasmic reticulum</keyword>
<keyword evidence="6 7" id="KW-0472">Membrane</keyword>
<comment type="subcellular location">
    <subcellularLocation>
        <location evidence="1">Endoplasmic reticulum membrane</location>
        <topology evidence="1">Multi-pass membrane protein</topology>
    </subcellularLocation>
</comment>
<dbReference type="EMBL" id="JANBQF010001502">
    <property type="protein sequence ID" value="KAJ1997083.1"/>
    <property type="molecule type" value="Genomic_DNA"/>
</dbReference>
<dbReference type="PANTHER" id="PTHR31204">
    <property type="entry name" value="SIGMA INTRACELLULAR RECEPTOR 2"/>
    <property type="match status" value="1"/>
</dbReference>
<evidence type="ECO:0000259" key="8">
    <source>
        <dbReference type="PROSITE" id="PS51751"/>
    </source>
</evidence>
<feature type="domain" description="EXPERA" evidence="8">
    <location>
        <begin position="14"/>
        <end position="157"/>
    </location>
</feature>
<feature type="transmembrane region" description="Helical" evidence="7">
    <location>
        <begin position="109"/>
        <end position="128"/>
    </location>
</feature>
<keyword evidence="10" id="KW-1185">Reference proteome</keyword>
<evidence type="ECO:0000313" key="10">
    <source>
        <dbReference type="Proteomes" id="UP001150907"/>
    </source>
</evidence>
<evidence type="ECO:0000256" key="4">
    <source>
        <dbReference type="ARBA" id="ARBA00022824"/>
    </source>
</evidence>
<sequence>MSAFSRAFSGRSNLDVLYFIYFVTHIPITLLCDVVPLMPKDRIPMALVSLNRVLTEKLGDPFMVIGPSARSDMTWFHSLLFCELVLQLPFFFYAAWALWTNSPRRHAPLLVYGVHVVTTMVPILGTLYGGNIDRPCGIRILLASIYLPYLLIPLSMAYASYTQCAGALLVARAKPKKA</sequence>
<dbReference type="InterPro" id="IPR051987">
    <property type="entry name" value="Sigma-2_receptor-like"/>
</dbReference>
<feature type="transmembrane region" description="Helical" evidence="7">
    <location>
        <begin position="16"/>
        <end position="35"/>
    </location>
</feature>
<dbReference type="OrthoDB" id="433124at2759"/>
<feature type="transmembrane region" description="Helical" evidence="7">
    <location>
        <begin position="75"/>
        <end position="97"/>
    </location>
</feature>
<dbReference type="PIRSF" id="PIRSF031032">
    <property type="entry name" value="TMP_97_prd"/>
    <property type="match status" value="1"/>
</dbReference>
<evidence type="ECO:0000256" key="3">
    <source>
        <dbReference type="ARBA" id="ARBA00022692"/>
    </source>
</evidence>
<dbReference type="InterPro" id="IPR016964">
    <property type="entry name" value="Sigma2_recept"/>
</dbReference>
<dbReference type="GO" id="GO:0005789">
    <property type="term" value="C:endoplasmic reticulum membrane"/>
    <property type="evidence" value="ECO:0007669"/>
    <property type="project" value="UniProtKB-SubCell"/>
</dbReference>
<dbReference type="PANTHER" id="PTHR31204:SF1">
    <property type="entry name" value="SIGMA INTRACELLULAR RECEPTOR 2"/>
    <property type="match status" value="1"/>
</dbReference>
<keyword evidence="3 7" id="KW-0812">Transmembrane</keyword>
<evidence type="ECO:0000256" key="6">
    <source>
        <dbReference type="ARBA" id="ARBA00023136"/>
    </source>
</evidence>
<evidence type="ECO:0000313" key="9">
    <source>
        <dbReference type="EMBL" id="KAJ1997083.1"/>
    </source>
</evidence>
<organism evidence="9 10">
    <name type="scientific">Coemansia thaxteri</name>
    <dbReference type="NCBI Taxonomy" id="2663907"/>
    <lineage>
        <taxon>Eukaryota</taxon>
        <taxon>Fungi</taxon>
        <taxon>Fungi incertae sedis</taxon>
        <taxon>Zoopagomycota</taxon>
        <taxon>Kickxellomycotina</taxon>
        <taxon>Kickxellomycetes</taxon>
        <taxon>Kickxellales</taxon>
        <taxon>Kickxellaceae</taxon>
        <taxon>Coemansia</taxon>
    </lineage>
</organism>
<comment type="caution">
    <text evidence="9">The sequence shown here is derived from an EMBL/GenBank/DDBJ whole genome shotgun (WGS) entry which is preliminary data.</text>
</comment>
<feature type="transmembrane region" description="Helical" evidence="7">
    <location>
        <begin position="140"/>
        <end position="161"/>
    </location>
</feature>
<evidence type="ECO:0000256" key="2">
    <source>
        <dbReference type="ARBA" id="ARBA00009096"/>
    </source>
</evidence>